<sequence>MIKDISSLLEVEITRCKIMSKSIVDDDAKFDKIEFPQLHSLTIDYLPNLTNFYSKPTPLYMEFRSETEYEDSSSLFDNKVIQSVEQLSLSNKDILFICNDQQSDVDFYQVKALSMQRLSRNVEFPTNFLQRFTNLEELALHDCSFESIPHIEHAAISNKLKTLKLNSLRYLENKCQNNSQIEQILQNLQTLKVFRSWSLLTIAPSHV</sequence>
<comment type="caution">
    <text evidence="2">The sequence shown here is derived from an EMBL/GenBank/DDBJ whole genome shotgun (WGS) entry which is preliminary data.</text>
</comment>
<accession>A0AAV1X5M9</accession>
<evidence type="ECO:0000259" key="1">
    <source>
        <dbReference type="Pfam" id="PF23247"/>
    </source>
</evidence>
<keyword evidence="3" id="KW-1185">Reference proteome</keyword>
<name>A0AAV1X5M9_LUPLU</name>
<evidence type="ECO:0000313" key="2">
    <source>
        <dbReference type="EMBL" id="CAL0316933.1"/>
    </source>
</evidence>
<dbReference type="AlphaFoldDB" id="A0AAV1X5M9"/>
<gene>
    <name evidence="2" type="ORF">LLUT_LOCUS17993</name>
</gene>
<proteinExistence type="predicted"/>
<dbReference type="SUPFAM" id="SSF52058">
    <property type="entry name" value="L domain-like"/>
    <property type="match status" value="1"/>
</dbReference>
<dbReference type="InterPro" id="IPR032675">
    <property type="entry name" value="LRR_dom_sf"/>
</dbReference>
<reference evidence="2 3" key="1">
    <citation type="submission" date="2024-03" db="EMBL/GenBank/DDBJ databases">
        <authorList>
            <person name="Martinez-Hernandez J."/>
        </authorList>
    </citation>
    <scope>NUCLEOTIDE SEQUENCE [LARGE SCALE GENOMIC DNA]</scope>
</reference>
<dbReference type="Proteomes" id="UP001497480">
    <property type="component" value="Unassembled WGS sequence"/>
</dbReference>
<dbReference type="Gene3D" id="3.80.10.10">
    <property type="entry name" value="Ribonuclease Inhibitor"/>
    <property type="match status" value="1"/>
</dbReference>
<organism evidence="2 3">
    <name type="scientific">Lupinus luteus</name>
    <name type="common">European yellow lupine</name>
    <dbReference type="NCBI Taxonomy" id="3873"/>
    <lineage>
        <taxon>Eukaryota</taxon>
        <taxon>Viridiplantae</taxon>
        <taxon>Streptophyta</taxon>
        <taxon>Embryophyta</taxon>
        <taxon>Tracheophyta</taxon>
        <taxon>Spermatophyta</taxon>
        <taxon>Magnoliopsida</taxon>
        <taxon>eudicotyledons</taxon>
        <taxon>Gunneridae</taxon>
        <taxon>Pentapetalae</taxon>
        <taxon>rosids</taxon>
        <taxon>fabids</taxon>
        <taxon>Fabales</taxon>
        <taxon>Fabaceae</taxon>
        <taxon>Papilionoideae</taxon>
        <taxon>50 kb inversion clade</taxon>
        <taxon>genistoids sensu lato</taxon>
        <taxon>core genistoids</taxon>
        <taxon>Genisteae</taxon>
        <taxon>Lupinus</taxon>
    </lineage>
</organism>
<dbReference type="InterPro" id="IPR057135">
    <property type="entry name" value="At4g27190-like_LRR"/>
</dbReference>
<dbReference type="EMBL" id="CAXHTB010000012">
    <property type="protein sequence ID" value="CAL0316933.1"/>
    <property type="molecule type" value="Genomic_DNA"/>
</dbReference>
<feature type="domain" description="Disease resistance protein At4g27190-like leucine-rich repeats" evidence="1">
    <location>
        <begin position="84"/>
        <end position="207"/>
    </location>
</feature>
<protein>
    <recommendedName>
        <fullName evidence="1">Disease resistance protein At4g27190-like leucine-rich repeats domain-containing protein</fullName>
    </recommendedName>
</protein>
<evidence type="ECO:0000313" key="3">
    <source>
        <dbReference type="Proteomes" id="UP001497480"/>
    </source>
</evidence>
<dbReference type="Pfam" id="PF23247">
    <property type="entry name" value="LRR_RPS2"/>
    <property type="match status" value="1"/>
</dbReference>